<dbReference type="OrthoDB" id="6334211at2759"/>
<dbReference type="CDD" id="cd22971">
    <property type="entry name" value="DD_RIIAD1"/>
    <property type="match status" value="1"/>
</dbReference>
<dbReference type="SUPFAM" id="SSF47391">
    <property type="entry name" value="Dimerization-anchoring domain of cAMP-dependent PK regulatory subunit"/>
    <property type="match status" value="1"/>
</dbReference>
<dbReference type="EMBL" id="MDYQ01000402">
    <property type="protein sequence ID" value="PRP75250.1"/>
    <property type="molecule type" value="Genomic_DNA"/>
</dbReference>
<protein>
    <recommendedName>
        <fullName evidence="3">RIIa domain-containing protein</fullName>
    </recommendedName>
</protein>
<name>A0A2P6MU69_9EUKA</name>
<dbReference type="Proteomes" id="UP000241769">
    <property type="component" value="Unassembled WGS sequence"/>
</dbReference>
<proteinExistence type="predicted"/>
<dbReference type="AlphaFoldDB" id="A0A2P6MU69"/>
<feature type="non-terminal residue" evidence="1">
    <location>
        <position position="113"/>
    </location>
</feature>
<accession>A0A2P6MU69</accession>
<gene>
    <name evidence="1" type="ORF">PROFUN_15812</name>
</gene>
<evidence type="ECO:0008006" key="3">
    <source>
        <dbReference type="Google" id="ProtNLM"/>
    </source>
</evidence>
<evidence type="ECO:0000313" key="2">
    <source>
        <dbReference type="Proteomes" id="UP000241769"/>
    </source>
</evidence>
<dbReference type="InterPro" id="IPR059162">
    <property type="entry name" value="RIIAD1"/>
</dbReference>
<organism evidence="1 2">
    <name type="scientific">Planoprotostelium fungivorum</name>
    <dbReference type="NCBI Taxonomy" id="1890364"/>
    <lineage>
        <taxon>Eukaryota</taxon>
        <taxon>Amoebozoa</taxon>
        <taxon>Evosea</taxon>
        <taxon>Variosea</taxon>
        <taxon>Cavosteliida</taxon>
        <taxon>Cavosteliaceae</taxon>
        <taxon>Planoprotostelium</taxon>
    </lineage>
</organism>
<keyword evidence="2" id="KW-1185">Reference proteome</keyword>
<dbReference type="InParanoid" id="A0A2P6MU69"/>
<reference evidence="1 2" key="1">
    <citation type="journal article" date="2018" name="Genome Biol. Evol.">
        <title>Multiple Roots of Fruiting Body Formation in Amoebozoa.</title>
        <authorList>
            <person name="Hillmann F."/>
            <person name="Forbes G."/>
            <person name="Novohradska S."/>
            <person name="Ferling I."/>
            <person name="Riege K."/>
            <person name="Groth M."/>
            <person name="Westermann M."/>
            <person name="Marz M."/>
            <person name="Spaller T."/>
            <person name="Winckler T."/>
            <person name="Schaap P."/>
            <person name="Glockner G."/>
        </authorList>
    </citation>
    <scope>NUCLEOTIDE SEQUENCE [LARGE SCALE GENOMIC DNA]</scope>
    <source>
        <strain evidence="1 2">Jena</strain>
    </source>
</reference>
<evidence type="ECO:0000313" key="1">
    <source>
        <dbReference type="EMBL" id="PRP75250.1"/>
    </source>
</evidence>
<sequence length="113" mass="12965">MSSIVLREFSENSSRLWARNGKSCFVKKAAPGPLLGPGHVTGTTMPSPLTPEQQVNLNKQKIDIRIENEQYLREHPEVGLLLQKFYEGILIDKPQNTVEYITKWFTQPDLRQK</sequence>
<comment type="caution">
    <text evidence="1">The sequence shown here is derived from an EMBL/GenBank/DDBJ whole genome shotgun (WGS) entry which is preliminary data.</text>
</comment>